<organism evidence="2 3">
    <name type="scientific">Haloplanus rallus</name>
    <dbReference type="NCBI Taxonomy" id="1816183"/>
    <lineage>
        <taxon>Archaea</taxon>
        <taxon>Methanobacteriati</taxon>
        <taxon>Methanobacteriota</taxon>
        <taxon>Stenosarchaea group</taxon>
        <taxon>Halobacteria</taxon>
        <taxon>Halobacteriales</taxon>
        <taxon>Haloferacaceae</taxon>
        <taxon>Haloplanus</taxon>
    </lineage>
</organism>
<gene>
    <name evidence="2" type="ORF">EI982_08030</name>
</gene>
<evidence type="ECO:0000313" key="2">
    <source>
        <dbReference type="EMBL" id="QGX94748.1"/>
    </source>
</evidence>
<dbReference type="AlphaFoldDB" id="A0A6B9F398"/>
<keyword evidence="1" id="KW-1133">Transmembrane helix</keyword>
<evidence type="ECO:0000313" key="3">
    <source>
        <dbReference type="Proteomes" id="UP000428325"/>
    </source>
</evidence>
<proteinExistence type="predicted"/>
<keyword evidence="1" id="KW-0812">Transmembrane</keyword>
<keyword evidence="3" id="KW-1185">Reference proteome</keyword>
<feature type="transmembrane region" description="Helical" evidence="1">
    <location>
        <begin position="53"/>
        <end position="71"/>
    </location>
</feature>
<evidence type="ECO:0000256" key="1">
    <source>
        <dbReference type="SAM" id="Phobius"/>
    </source>
</evidence>
<sequence length="72" mass="7849">MASGGRELSRVVNRFVGALRGSSRPLWTMPAAALGFWIVRVPGMRPRAPKRNVLVSLVYLYALVVLVSIGVI</sequence>
<name>A0A6B9F398_9EURY</name>
<dbReference type="OrthoDB" id="307887at2157"/>
<dbReference type="RefSeq" id="WP_157689170.1">
    <property type="nucleotide sequence ID" value="NZ_CP034345.1"/>
</dbReference>
<dbReference type="EMBL" id="CP034345">
    <property type="protein sequence ID" value="QGX94748.1"/>
    <property type="molecule type" value="Genomic_DNA"/>
</dbReference>
<dbReference type="KEGG" id="hra:EI982_08030"/>
<dbReference type="Proteomes" id="UP000428325">
    <property type="component" value="Chromosome"/>
</dbReference>
<protein>
    <submittedName>
        <fullName evidence="2">Uncharacterized protein</fullName>
    </submittedName>
</protein>
<keyword evidence="1" id="KW-0472">Membrane</keyword>
<dbReference type="GeneID" id="99246060"/>
<accession>A0A6B9F398</accession>
<reference evidence="2 3" key="1">
    <citation type="submission" date="2018-12" db="EMBL/GenBank/DDBJ databases">
        <title>Complete genome sequence of Haloplanus rallus MBLA0036.</title>
        <authorList>
            <person name="Nam Y.-d."/>
            <person name="Kang J."/>
            <person name="Chung W.-H."/>
            <person name="Park Y.S."/>
        </authorList>
    </citation>
    <scope>NUCLEOTIDE SEQUENCE [LARGE SCALE GENOMIC DNA]</scope>
    <source>
        <strain evidence="2 3">MBLA0036</strain>
    </source>
</reference>